<keyword evidence="1" id="KW-1133">Transmembrane helix</keyword>
<sequence length="86" mass="9945">MSTDKICYPASHIPFYVVAIVFVTLIFFMMFFQSNEQKYYQYFHNTENKYEPVPQTVQNIRRDDAIIVGNHNSAHGSAIHAVPFVG</sequence>
<organism evidence="2">
    <name type="scientific">viral metagenome</name>
    <dbReference type="NCBI Taxonomy" id="1070528"/>
    <lineage>
        <taxon>unclassified sequences</taxon>
        <taxon>metagenomes</taxon>
        <taxon>organismal metagenomes</taxon>
    </lineage>
</organism>
<evidence type="ECO:0000313" key="2">
    <source>
        <dbReference type="EMBL" id="QHT01052.1"/>
    </source>
</evidence>
<accession>A0A6C0CAC7</accession>
<reference evidence="2" key="1">
    <citation type="journal article" date="2020" name="Nature">
        <title>Giant virus diversity and host interactions through global metagenomics.</title>
        <authorList>
            <person name="Schulz F."/>
            <person name="Roux S."/>
            <person name="Paez-Espino D."/>
            <person name="Jungbluth S."/>
            <person name="Walsh D.A."/>
            <person name="Denef V.J."/>
            <person name="McMahon K.D."/>
            <person name="Konstantinidis K.T."/>
            <person name="Eloe-Fadrosh E.A."/>
            <person name="Kyrpides N.C."/>
            <person name="Woyke T."/>
        </authorList>
    </citation>
    <scope>NUCLEOTIDE SEQUENCE</scope>
    <source>
        <strain evidence="2">GVMAG-M-3300020192-26</strain>
    </source>
</reference>
<proteinExistence type="predicted"/>
<protein>
    <submittedName>
        <fullName evidence="2">Uncharacterized protein</fullName>
    </submittedName>
</protein>
<dbReference type="EMBL" id="MN739363">
    <property type="protein sequence ID" value="QHT01052.1"/>
    <property type="molecule type" value="Genomic_DNA"/>
</dbReference>
<evidence type="ECO:0000256" key="1">
    <source>
        <dbReference type="SAM" id="Phobius"/>
    </source>
</evidence>
<name>A0A6C0CAC7_9ZZZZ</name>
<dbReference type="AlphaFoldDB" id="A0A6C0CAC7"/>
<keyword evidence="1" id="KW-0812">Transmembrane</keyword>
<keyword evidence="1" id="KW-0472">Membrane</keyword>
<feature type="transmembrane region" description="Helical" evidence="1">
    <location>
        <begin position="13"/>
        <end position="32"/>
    </location>
</feature>